<dbReference type="EMBL" id="BSXS01002261">
    <property type="protein sequence ID" value="GME78620.1"/>
    <property type="molecule type" value="Genomic_DNA"/>
</dbReference>
<proteinExistence type="predicted"/>
<accession>A0ACB5T0J9</accession>
<evidence type="ECO:0000313" key="2">
    <source>
        <dbReference type="Proteomes" id="UP001165064"/>
    </source>
</evidence>
<evidence type="ECO:0000313" key="1">
    <source>
        <dbReference type="EMBL" id="GME78620.1"/>
    </source>
</evidence>
<gene>
    <name evidence="1" type="ORF">Amon02_000353100</name>
</gene>
<name>A0ACB5T0J9_AMBMO</name>
<dbReference type="Proteomes" id="UP001165064">
    <property type="component" value="Unassembled WGS sequence"/>
</dbReference>
<organism evidence="1 2">
    <name type="scientific">Ambrosiozyma monospora</name>
    <name type="common">Yeast</name>
    <name type="synonym">Endomycopsis monosporus</name>
    <dbReference type="NCBI Taxonomy" id="43982"/>
    <lineage>
        <taxon>Eukaryota</taxon>
        <taxon>Fungi</taxon>
        <taxon>Dikarya</taxon>
        <taxon>Ascomycota</taxon>
        <taxon>Saccharomycotina</taxon>
        <taxon>Pichiomycetes</taxon>
        <taxon>Pichiales</taxon>
        <taxon>Pichiaceae</taxon>
        <taxon>Ambrosiozyma</taxon>
    </lineage>
</organism>
<protein>
    <submittedName>
        <fullName evidence="1">Unnamed protein product</fullName>
    </submittedName>
</protein>
<sequence length="69" mass="7656">MPDIIEKNIKQTSLDEVNSFSFLEKGLAPQITAKDLSATEGKDPALSKKIFLVNEALDEIGFTWIPNPH</sequence>
<reference evidence="1" key="1">
    <citation type="submission" date="2023-04" db="EMBL/GenBank/DDBJ databases">
        <title>Ambrosiozyma monospora NBRC 10751.</title>
        <authorList>
            <person name="Ichikawa N."/>
            <person name="Sato H."/>
            <person name="Tonouchi N."/>
        </authorList>
    </citation>
    <scope>NUCLEOTIDE SEQUENCE</scope>
    <source>
        <strain evidence="1">NBRC 10751</strain>
    </source>
</reference>
<keyword evidence="2" id="KW-1185">Reference proteome</keyword>
<comment type="caution">
    <text evidence="1">The sequence shown here is derived from an EMBL/GenBank/DDBJ whole genome shotgun (WGS) entry which is preliminary data.</text>
</comment>